<dbReference type="Proteomes" id="UP000828390">
    <property type="component" value="Unassembled WGS sequence"/>
</dbReference>
<reference evidence="1" key="1">
    <citation type="journal article" date="2019" name="bioRxiv">
        <title>The Genome of the Zebra Mussel, Dreissena polymorpha: A Resource for Invasive Species Research.</title>
        <authorList>
            <person name="McCartney M.A."/>
            <person name="Auch B."/>
            <person name="Kono T."/>
            <person name="Mallez S."/>
            <person name="Zhang Y."/>
            <person name="Obille A."/>
            <person name="Becker A."/>
            <person name="Abrahante J.E."/>
            <person name="Garbe J."/>
            <person name="Badalamenti J.P."/>
            <person name="Herman A."/>
            <person name="Mangelson H."/>
            <person name="Liachko I."/>
            <person name="Sullivan S."/>
            <person name="Sone E.D."/>
            <person name="Koren S."/>
            <person name="Silverstein K.A.T."/>
            <person name="Beckman K.B."/>
            <person name="Gohl D.M."/>
        </authorList>
    </citation>
    <scope>NUCLEOTIDE SEQUENCE</scope>
    <source>
        <strain evidence="1">Duluth1</strain>
        <tissue evidence="1">Whole animal</tissue>
    </source>
</reference>
<accession>A0A9D4ICT7</accession>
<name>A0A9D4ICT7_DREPO</name>
<dbReference type="AlphaFoldDB" id="A0A9D4ICT7"/>
<organism evidence="1 2">
    <name type="scientific">Dreissena polymorpha</name>
    <name type="common">Zebra mussel</name>
    <name type="synonym">Mytilus polymorpha</name>
    <dbReference type="NCBI Taxonomy" id="45954"/>
    <lineage>
        <taxon>Eukaryota</taxon>
        <taxon>Metazoa</taxon>
        <taxon>Spiralia</taxon>
        <taxon>Lophotrochozoa</taxon>
        <taxon>Mollusca</taxon>
        <taxon>Bivalvia</taxon>
        <taxon>Autobranchia</taxon>
        <taxon>Heteroconchia</taxon>
        <taxon>Euheterodonta</taxon>
        <taxon>Imparidentia</taxon>
        <taxon>Neoheterodontei</taxon>
        <taxon>Myida</taxon>
        <taxon>Dreissenoidea</taxon>
        <taxon>Dreissenidae</taxon>
        <taxon>Dreissena</taxon>
    </lineage>
</organism>
<protein>
    <submittedName>
        <fullName evidence="1">Uncharacterized protein</fullName>
    </submittedName>
</protein>
<proteinExistence type="predicted"/>
<comment type="caution">
    <text evidence="1">The sequence shown here is derived from an EMBL/GenBank/DDBJ whole genome shotgun (WGS) entry which is preliminary data.</text>
</comment>
<evidence type="ECO:0000313" key="1">
    <source>
        <dbReference type="EMBL" id="KAH3755412.1"/>
    </source>
</evidence>
<sequence>MPSIIGLICCLRRWHLSCCDLSLSHLYLKIEVFDTESTHVICPYAYTGILWSHYELRPVSESRRAEALWQSNGRRDIQPNLPTKTTQGIWSLCFLFTGGLYR</sequence>
<evidence type="ECO:0000313" key="2">
    <source>
        <dbReference type="Proteomes" id="UP000828390"/>
    </source>
</evidence>
<gene>
    <name evidence="1" type="ORF">DPMN_190108</name>
</gene>
<dbReference type="EMBL" id="JAIWYP010000010">
    <property type="protein sequence ID" value="KAH3755412.1"/>
    <property type="molecule type" value="Genomic_DNA"/>
</dbReference>
<keyword evidence="2" id="KW-1185">Reference proteome</keyword>
<reference evidence="1" key="2">
    <citation type="submission" date="2020-11" db="EMBL/GenBank/DDBJ databases">
        <authorList>
            <person name="McCartney M.A."/>
            <person name="Auch B."/>
            <person name="Kono T."/>
            <person name="Mallez S."/>
            <person name="Becker A."/>
            <person name="Gohl D.M."/>
            <person name="Silverstein K.A.T."/>
            <person name="Koren S."/>
            <person name="Bechman K.B."/>
            <person name="Herman A."/>
            <person name="Abrahante J.E."/>
            <person name="Garbe J."/>
        </authorList>
    </citation>
    <scope>NUCLEOTIDE SEQUENCE</scope>
    <source>
        <strain evidence="1">Duluth1</strain>
        <tissue evidence="1">Whole animal</tissue>
    </source>
</reference>